<keyword evidence="2" id="KW-1185">Reference proteome</keyword>
<comment type="caution">
    <text evidence="1">The sequence shown here is derived from an EMBL/GenBank/DDBJ whole genome shotgun (WGS) entry which is preliminary data.</text>
</comment>
<reference evidence="1" key="1">
    <citation type="submission" date="2013-03" db="EMBL/GenBank/DDBJ databases">
        <authorList>
            <person name="Harkins D.M."/>
            <person name="Durkin A.S."/>
            <person name="Brinkac L.M."/>
            <person name="Haft D.H."/>
            <person name="Selengut J.D."/>
            <person name="Sanka R."/>
            <person name="DePew J."/>
            <person name="Purushe J."/>
            <person name="Hartskeerl R.A."/>
            <person name="Ahmed A."/>
            <person name="van der Linden H."/>
            <person name="Goris M.G.A."/>
            <person name="Vinetz J.M."/>
            <person name="Sutton G.G."/>
            <person name="Nierman W.C."/>
            <person name="Fouts D.E."/>
        </authorList>
    </citation>
    <scope>NUCLEOTIDE SEQUENCE [LARGE SCALE GENOMIC DNA]</scope>
    <source>
        <strain evidence="1">ICFT</strain>
    </source>
</reference>
<dbReference type="EMBL" id="AOHC02000012">
    <property type="protein sequence ID" value="EMY79370.1"/>
    <property type="molecule type" value="Genomic_DNA"/>
</dbReference>
<protein>
    <submittedName>
        <fullName evidence="1">Uncharacterized protein</fullName>
    </submittedName>
</protein>
<accession>N1WKA8</accession>
<dbReference type="Proteomes" id="UP000012313">
    <property type="component" value="Unassembled WGS sequence"/>
</dbReference>
<name>N1WKA8_9LEPT</name>
<proteinExistence type="predicted"/>
<dbReference type="AlphaFoldDB" id="N1WKA8"/>
<evidence type="ECO:0000313" key="2">
    <source>
        <dbReference type="Proteomes" id="UP000012313"/>
    </source>
</evidence>
<dbReference type="STRING" id="1218598.LEP1GSC060_2519"/>
<evidence type="ECO:0000313" key="1">
    <source>
        <dbReference type="EMBL" id="EMY79370.1"/>
    </source>
</evidence>
<sequence>MQIQTYTFPWNQSLFPEVESIFFVRDTRRETFMKEFDFVTNLKNINLLHLSDKRKFQLEKAQ</sequence>
<gene>
    <name evidence="1" type="ORF">LEP1GSC060_2519</name>
</gene>
<organism evidence="1 2">
    <name type="scientific">Leptospira weilii serovar Ranarum str. ICFT</name>
    <dbReference type="NCBI Taxonomy" id="1218598"/>
    <lineage>
        <taxon>Bacteria</taxon>
        <taxon>Pseudomonadati</taxon>
        <taxon>Spirochaetota</taxon>
        <taxon>Spirochaetia</taxon>
        <taxon>Leptospirales</taxon>
        <taxon>Leptospiraceae</taxon>
        <taxon>Leptospira</taxon>
    </lineage>
</organism>